<evidence type="ECO:0000313" key="4">
    <source>
        <dbReference type="Proteomes" id="UP001289374"/>
    </source>
</evidence>
<evidence type="ECO:0000256" key="1">
    <source>
        <dbReference type="SAM" id="MobiDB-lite"/>
    </source>
</evidence>
<dbReference type="AlphaFoldDB" id="A0AAE1TA32"/>
<name>A0AAE1TA32_9LAMI</name>
<sequence length="780" mass="86100">MSQNSLSSLTHTHNLSTHVRNPNDDVDEGDDEADANSGGENLRSENALGNDSIDITNKIHREFDFTEFYDLAIIVLNGDSAYMEILNSLKDRWHEKFQSTIAASRLGKLKPVAGRVVTPYPSNHSRVSLLSRRTVISLTTPTINSPPMDDGKPMPRLPEGVEVNVPPNLELVQVSPLANFPNPPPSSSIDCAQEILIGNVKLQANPIDNIASAFLQSSRKTLQFVPPSKEKGEIIIRPTPTIVEKGSQRWHSTAFKNRAAMEEIIEEGPWLFQGQPIVLQCWEQVWVRLKHLPMEYWTEDGLGTVASGVGIPLYTDKITKNCSRLDYARVCVMLDCNSTLPKHLVVMNPMMREGQEIPAKVDVEYEWLPQRCKTCCSLGHTAQACPDNKKGEHLQPVQVFVKKQHATANVEKSKLKADMRDEEAGSKPTNTSVHTAANKNLDAPLQALAEEGSYSQPLSNKGKAIVLYNPFEILNADCPNQELEITPVVEHTSSGPNLSSPFGRVFPAPVGGSESSNVESIAFTIFGISGGRNYTGVCAENISFPAADWGRATTATRGTGGALFAAAGSMAPMPPMPSIETTVATNPPEIFIGNVPLQTPGSDFSCDKFAASFNNSTRKTLSFVNPTIQNGEIVVRPSIDVVREGSRRWDNTAVGYFLGRKPYYHHLNEYVRSVWPAVKTVTATSNGFYFFQFKTEIAMEEVIEGGPWLFQGQPIVLQRWEPGMVLRKHKHTHVPVWIRLRHLPVEFWTDDGTVASGSAGRYIKIPSPGHARDWTLLVYV</sequence>
<dbReference type="InterPro" id="IPR040256">
    <property type="entry name" value="At4g02000-like"/>
</dbReference>
<dbReference type="PANTHER" id="PTHR31286:SF180">
    <property type="entry name" value="OS10G0362600 PROTEIN"/>
    <property type="match status" value="1"/>
</dbReference>
<dbReference type="Proteomes" id="UP001289374">
    <property type="component" value="Unassembled WGS sequence"/>
</dbReference>
<proteinExistence type="predicted"/>
<evidence type="ECO:0000259" key="2">
    <source>
        <dbReference type="Pfam" id="PF14111"/>
    </source>
</evidence>
<reference evidence="3" key="2">
    <citation type="journal article" date="2024" name="Plant">
        <title>Genomic evolution and insights into agronomic trait innovations of Sesamum species.</title>
        <authorList>
            <person name="Miao H."/>
            <person name="Wang L."/>
            <person name="Qu L."/>
            <person name="Liu H."/>
            <person name="Sun Y."/>
            <person name="Le M."/>
            <person name="Wang Q."/>
            <person name="Wei S."/>
            <person name="Zheng Y."/>
            <person name="Lin W."/>
            <person name="Duan Y."/>
            <person name="Cao H."/>
            <person name="Xiong S."/>
            <person name="Wang X."/>
            <person name="Wei L."/>
            <person name="Li C."/>
            <person name="Ma Q."/>
            <person name="Ju M."/>
            <person name="Zhao R."/>
            <person name="Li G."/>
            <person name="Mu C."/>
            <person name="Tian Q."/>
            <person name="Mei H."/>
            <person name="Zhang T."/>
            <person name="Gao T."/>
            <person name="Zhang H."/>
        </authorList>
    </citation>
    <scope>NUCLEOTIDE SEQUENCE</scope>
    <source>
        <strain evidence="3">K16</strain>
    </source>
</reference>
<feature type="compositionally biased region" description="Acidic residues" evidence="1">
    <location>
        <begin position="24"/>
        <end position="34"/>
    </location>
</feature>
<protein>
    <recommendedName>
        <fullName evidence="2">DUF4283 domain-containing protein</fullName>
    </recommendedName>
</protein>
<dbReference type="InterPro" id="IPR025558">
    <property type="entry name" value="DUF4283"/>
</dbReference>
<evidence type="ECO:0000313" key="3">
    <source>
        <dbReference type="EMBL" id="KAK4384690.1"/>
    </source>
</evidence>
<reference evidence="3" key="1">
    <citation type="submission" date="2020-06" db="EMBL/GenBank/DDBJ databases">
        <authorList>
            <person name="Li T."/>
            <person name="Hu X."/>
            <person name="Zhang T."/>
            <person name="Song X."/>
            <person name="Zhang H."/>
            <person name="Dai N."/>
            <person name="Sheng W."/>
            <person name="Hou X."/>
            <person name="Wei L."/>
        </authorList>
    </citation>
    <scope>NUCLEOTIDE SEQUENCE</scope>
    <source>
        <strain evidence="3">K16</strain>
        <tissue evidence="3">Leaf</tissue>
    </source>
</reference>
<feature type="compositionally biased region" description="Low complexity" evidence="1">
    <location>
        <begin position="1"/>
        <end position="18"/>
    </location>
</feature>
<comment type="caution">
    <text evidence="3">The sequence shown here is derived from an EMBL/GenBank/DDBJ whole genome shotgun (WGS) entry which is preliminary data.</text>
</comment>
<keyword evidence="4" id="KW-1185">Reference proteome</keyword>
<accession>A0AAE1TA32</accession>
<gene>
    <name evidence="3" type="ORF">Sango_3035700</name>
</gene>
<feature type="region of interest" description="Disordered" evidence="1">
    <location>
        <begin position="1"/>
        <end position="47"/>
    </location>
</feature>
<dbReference type="Pfam" id="PF14111">
    <property type="entry name" value="DUF4283"/>
    <property type="match status" value="1"/>
</dbReference>
<organism evidence="3 4">
    <name type="scientific">Sesamum angolense</name>
    <dbReference type="NCBI Taxonomy" id="2727404"/>
    <lineage>
        <taxon>Eukaryota</taxon>
        <taxon>Viridiplantae</taxon>
        <taxon>Streptophyta</taxon>
        <taxon>Embryophyta</taxon>
        <taxon>Tracheophyta</taxon>
        <taxon>Spermatophyta</taxon>
        <taxon>Magnoliopsida</taxon>
        <taxon>eudicotyledons</taxon>
        <taxon>Gunneridae</taxon>
        <taxon>Pentapetalae</taxon>
        <taxon>asterids</taxon>
        <taxon>lamiids</taxon>
        <taxon>Lamiales</taxon>
        <taxon>Pedaliaceae</taxon>
        <taxon>Sesamum</taxon>
    </lineage>
</organism>
<feature type="domain" description="DUF4283" evidence="2">
    <location>
        <begin position="648"/>
        <end position="724"/>
    </location>
</feature>
<dbReference type="PANTHER" id="PTHR31286">
    <property type="entry name" value="GLYCINE-RICH CELL WALL STRUCTURAL PROTEIN 1.8-LIKE"/>
    <property type="match status" value="1"/>
</dbReference>
<dbReference type="EMBL" id="JACGWL010000033">
    <property type="protein sequence ID" value="KAK4384690.1"/>
    <property type="molecule type" value="Genomic_DNA"/>
</dbReference>